<dbReference type="EMBL" id="KZ302216">
    <property type="protein sequence ID" value="PFH46267.1"/>
    <property type="molecule type" value="Genomic_DNA"/>
</dbReference>
<dbReference type="PANTHER" id="PTHR42877">
    <property type="entry name" value="L-ORNITHINE N(5)-MONOOXYGENASE-RELATED"/>
    <property type="match status" value="1"/>
</dbReference>
<dbReference type="PANTHER" id="PTHR42877:SF7">
    <property type="entry name" value="FLAVIN-BINDING MONOOXYGENASE-RELATED"/>
    <property type="match status" value="1"/>
</dbReference>
<reference evidence="2 3" key="1">
    <citation type="submission" date="2014-02" db="EMBL/GenBank/DDBJ databases">
        <title>Transposable element dynamics among asymbiotic and ectomycorrhizal Amanita fungi.</title>
        <authorList>
            <consortium name="DOE Joint Genome Institute"/>
            <person name="Hess J."/>
            <person name="Skrede I."/>
            <person name="Wolfe B."/>
            <person name="LaButti K."/>
            <person name="Ohm R.A."/>
            <person name="Grigoriev I.V."/>
            <person name="Pringle A."/>
        </authorList>
    </citation>
    <scope>NUCLEOTIDE SEQUENCE [LARGE SCALE GENOMIC DNA]</scope>
    <source>
        <strain evidence="2 3">SKay4041</strain>
    </source>
</reference>
<dbReference type="OrthoDB" id="74360at2759"/>
<evidence type="ECO:0008006" key="4">
    <source>
        <dbReference type="Google" id="ProtNLM"/>
    </source>
</evidence>
<organism evidence="2 3">
    <name type="scientific">Amanita thiersii Skay4041</name>
    <dbReference type="NCBI Taxonomy" id="703135"/>
    <lineage>
        <taxon>Eukaryota</taxon>
        <taxon>Fungi</taxon>
        <taxon>Dikarya</taxon>
        <taxon>Basidiomycota</taxon>
        <taxon>Agaricomycotina</taxon>
        <taxon>Agaricomycetes</taxon>
        <taxon>Agaricomycetidae</taxon>
        <taxon>Agaricales</taxon>
        <taxon>Pluteineae</taxon>
        <taxon>Amanitaceae</taxon>
        <taxon>Amanita</taxon>
    </lineage>
</organism>
<name>A0A2A9NDE7_9AGAR</name>
<protein>
    <recommendedName>
        <fullName evidence="4">FAD/NAD(P)-binding domain-containing protein</fullName>
    </recommendedName>
</protein>
<dbReference type="Gene3D" id="3.50.50.60">
    <property type="entry name" value="FAD/NAD(P)-binding domain"/>
    <property type="match status" value="2"/>
</dbReference>
<keyword evidence="3" id="KW-1185">Reference proteome</keyword>
<proteinExistence type="inferred from homology"/>
<evidence type="ECO:0000313" key="3">
    <source>
        <dbReference type="Proteomes" id="UP000242287"/>
    </source>
</evidence>
<evidence type="ECO:0000256" key="1">
    <source>
        <dbReference type="ARBA" id="ARBA00010139"/>
    </source>
</evidence>
<dbReference type="Proteomes" id="UP000242287">
    <property type="component" value="Unassembled WGS sequence"/>
</dbReference>
<evidence type="ECO:0000313" key="2">
    <source>
        <dbReference type="EMBL" id="PFH46267.1"/>
    </source>
</evidence>
<dbReference type="Pfam" id="PF13450">
    <property type="entry name" value="NAD_binding_8"/>
    <property type="match status" value="1"/>
</dbReference>
<dbReference type="AlphaFoldDB" id="A0A2A9NDE7"/>
<dbReference type="PRINTS" id="PR00368">
    <property type="entry name" value="FADPNR"/>
</dbReference>
<comment type="similarity">
    <text evidence="1">Belongs to the FAD-binding monooxygenase family.</text>
</comment>
<accession>A0A2A9NDE7</accession>
<dbReference type="InterPro" id="IPR051209">
    <property type="entry name" value="FAD-bind_Monooxygenase_sf"/>
</dbReference>
<dbReference type="STRING" id="703135.A0A2A9NDE7"/>
<dbReference type="InterPro" id="IPR036188">
    <property type="entry name" value="FAD/NAD-bd_sf"/>
</dbReference>
<dbReference type="SUPFAM" id="SSF51905">
    <property type="entry name" value="FAD/NAD(P)-binding domain"/>
    <property type="match status" value="1"/>
</dbReference>
<gene>
    <name evidence="2" type="ORF">AMATHDRAFT_8031</name>
</gene>
<sequence length="618" mass="69675">MTAPPASIGSPAAVNNHAVNSSDAAQDVAYKLGNFSIDDPRPMKVIVIGAGFSGLTAAIRFRQKMKNLDLVVYEAHAGVGGTWFANRYPGIACDIPSHTYQLTFEENTKWSSFYAPGPEILTYLEGVANKYKLLQYIRLRHRVTSAQYIEDTGKWRLTIRRPTESFLKDNDSQTRWNWESDYEEFEDEADVLFTGIGGLSRWSWPDIEGLETFQGKVIHSAQWETGEKEGDNGVADTIKNWTDKKVGVIGVGSTAIQIVPALQPKVKHLINFVRGRTWVASPILQEKILQLSHGEVIDNYYFTEDDMSKFSDPNYYKAFRHDMESFLNSVHSITLKGTPLQEGARGMFNDAIKKRLDKKPWIADKILPDFPVCCRRLTPGPGYLEALCEDNVDFVSSHIKRVTPTGIETADGKHWDLDVIVCATGFNTNGIPDFPIIGRNGTKLSDKFKPYPRTYLSVAVDGFPNWFASQGPNSAIGSGSLLIIIERQVDYAVAATLKMQRERLKSLEVMKEAVDDFDEYLEAYFPTTVFSERCPSWYKMGKETGRVVGLWPGSCVHAIRALQYPRWEDYSSEPLDADNTGRRNRFYWLGDGNALADRDPTSDRAWYLDEVDYPPVPE</sequence>